<reference evidence="2 4" key="2">
    <citation type="journal article" date="2014" name="BMC Genomics">
        <title>An improved genome release (version Mt4.0) for the model legume Medicago truncatula.</title>
        <authorList>
            <person name="Tang H."/>
            <person name="Krishnakumar V."/>
            <person name="Bidwell S."/>
            <person name="Rosen B."/>
            <person name="Chan A."/>
            <person name="Zhou S."/>
            <person name="Gentzbittel L."/>
            <person name="Childs K.L."/>
            <person name="Yandell M."/>
            <person name="Gundlach H."/>
            <person name="Mayer K.F."/>
            <person name="Schwartz D.C."/>
            <person name="Town C.D."/>
        </authorList>
    </citation>
    <scope>GENOME REANNOTATION</scope>
    <source>
        <strain evidence="2">A17</strain>
        <strain evidence="3 4">cv. Jemalong A17</strain>
    </source>
</reference>
<dbReference type="HOGENOM" id="CLU_2761676_0_0_1"/>
<keyword evidence="4" id="KW-1185">Reference proteome</keyword>
<gene>
    <name evidence="2" type="ordered locus">MTR_8g017430</name>
</gene>
<sequence length="70" mass="7719">MGKAQSISPSSTDKNVETVRPDVMTRVRTMVPPFVCSPKYPCLRVCNADDAKVIDWICTGSSDNLNRTNT</sequence>
<dbReference type="EMBL" id="CM001224">
    <property type="protein sequence ID" value="KEH18391.1"/>
    <property type="molecule type" value="Genomic_DNA"/>
</dbReference>
<dbReference type="AlphaFoldDB" id="A0A072TMJ1"/>
<dbReference type="Proteomes" id="UP000002051">
    <property type="component" value="Chromosome 8"/>
</dbReference>
<accession>A0A072TMJ1</accession>
<reference evidence="3" key="3">
    <citation type="submission" date="2015-04" db="UniProtKB">
        <authorList>
            <consortium name="EnsemblPlants"/>
        </authorList>
    </citation>
    <scope>IDENTIFICATION</scope>
    <source>
        <strain evidence="3">cv. Jemalong A17</strain>
    </source>
</reference>
<evidence type="ECO:0000313" key="4">
    <source>
        <dbReference type="Proteomes" id="UP000002051"/>
    </source>
</evidence>
<evidence type="ECO:0000313" key="3">
    <source>
        <dbReference type="EnsemblPlants" id="KEH18391"/>
    </source>
</evidence>
<evidence type="ECO:0000313" key="2">
    <source>
        <dbReference type="EMBL" id="KEH18391.1"/>
    </source>
</evidence>
<organism evidence="2 4">
    <name type="scientific">Medicago truncatula</name>
    <name type="common">Barrel medic</name>
    <name type="synonym">Medicago tribuloides</name>
    <dbReference type="NCBI Taxonomy" id="3880"/>
    <lineage>
        <taxon>Eukaryota</taxon>
        <taxon>Viridiplantae</taxon>
        <taxon>Streptophyta</taxon>
        <taxon>Embryophyta</taxon>
        <taxon>Tracheophyta</taxon>
        <taxon>Spermatophyta</taxon>
        <taxon>Magnoliopsida</taxon>
        <taxon>eudicotyledons</taxon>
        <taxon>Gunneridae</taxon>
        <taxon>Pentapetalae</taxon>
        <taxon>rosids</taxon>
        <taxon>fabids</taxon>
        <taxon>Fabales</taxon>
        <taxon>Fabaceae</taxon>
        <taxon>Papilionoideae</taxon>
        <taxon>50 kb inversion clade</taxon>
        <taxon>NPAAA clade</taxon>
        <taxon>Hologalegina</taxon>
        <taxon>IRL clade</taxon>
        <taxon>Trifolieae</taxon>
        <taxon>Medicago</taxon>
    </lineage>
</organism>
<reference evidence="2 4" key="1">
    <citation type="journal article" date="2011" name="Nature">
        <title>The Medicago genome provides insight into the evolution of rhizobial symbioses.</title>
        <authorList>
            <person name="Young N.D."/>
            <person name="Debelle F."/>
            <person name="Oldroyd G.E."/>
            <person name="Geurts R."/>
            <person name="Cannon S.B."/>
            <person name="Udvardi M.K."/>
            <person name="Benedito V.A."/>
            <person name="Mayer K.F."/>
            <person name="Gouzy J."/>
            <person name="Schoof H."/>
            <person name="Van de Peer Y."/>
            <person name="Proost S."/>
            <person name="Cook D.R."/>
            <person name="Meyers B.C."/>
            <person name="Spannagl M."/>
            <person name="Cheung F."/>
            <person name="De Mita S."/>
            <person name="Krishnakumar V."/>
            <person name="Gundlach H."/>
            <person name="Zhou S."/>
            <person name="Mudge J."/>
            <person name="Bharti A.K."/>
            <person name="Murray J.D."/>
            <person name="Naoumkina M.A."/>
            <person name="Rosen B."/>
            <person name="Silverstein K.A."/>
            <person name="Tang H."/>
            <person name="Rombauts S."/>
            <person name="Zhao P.X."/>
            <person name="Zhou P."/>
            <person name="Barbe V."/>
            <person name="Bardou P."/>
            <person name="Bechner M."/>
            <person name="Bellec A."/>
            <person name="Berger A."/>
            <person name="Berges H."/>
            <person name="Bidwell S."/>
            <person name="Bisseling T."/>
            <person name="Choisne N."/>
            <person name="Couloux A."/>
            <person name="Denny R."/>
            <person name="Deshpande S."/>
            <person name="Dai X."/>
            <person name="Doyle J.J."/>
            <person name="Dudez A.M."/>
            <person name="Farmer A.D."/>
            <person name="Fouteau S."/>
            <person name="Franken C."/>
            <person name="Gibelin C."/>
            <person name="Gish J."/>
            <person name="Goldstein S."/>
            <person name="Gonzalez A.J."/>
            <person name="Green P.J."/>
            <person name="Hallab A."/>
            <person name="Hartog M."/>
            <person name="Hua A."/>
            <person name="Humphray S.J."/>
            <person name="Jeong D.H."/>
            <person name="Jing Y."/>
            <person name="Jocker A."/>
            <person name="Kenton S.M."/>
            <person name="Kim D.J."/>
            <person name="Klee K."/>
            <person name="Lai H."/>
            <person name="Lang C."/>
            <person name="Lin S."/>
            <person name="Macmil S.L."/>
            <person name="Magdelenat G."/>
            <person name="Matthews L."/>
            <person name="McCorrison J."/>
            <person name="Monaghan E.L."/>
            <person name="Mun J.H."/>
            <person name="Najar F.Z."/>
            <person name="Nicholson C."/>
            <person name="Noirot C."/>
            <person name="O'Bleness M."/>
            <person name="Paule C.R."/>
            <person name="Poulain J."/>
            <person name="Prion F."/>
            <person name="Qin B."/>
            <person name="Qu C."/>
            <person name="Retzel E.F."/>
            <person name="Riddle C."/>
            <person name="Sallet E."/>
            <person name="Samain S."/>
            <person name="Samson N."/>
            <person name="Sanders I."/>
            <person name="Saurat O."/>
            <person name="Scarpelli C."/>
            <person name="Schiex T."/>
            <person name="Segurens B."/>
            <person name="Severin A.J."/>
            <person name="Sherrier D.J."/>
            <person name="Shi R."/>
            <person name="Sims S."/>
            <person name="Singer S.R."/>
            <person name="Sinharoy S."/>
            <person name="Sterck L."/>
            <person name="Viollet A."/>
            <person name="Wang B.B."/>
            <person name="Wang K."/>
            <person name="Wang M."/>
            <person name="Wang X."/>
            <person name="Warfsmann J."/>
            <person name="Weissenbach J."/>
            <person name="White D.D."/>
            <person name="White J.D."/>
            <person name="Wiley G.B."/>
            <person name="Wincker P."/>
            <person name="Xing Y."/>
            <person name="Yang L."/>
            <person name="Yao Z."/>
            <person name="Ying F."/>
            <person name="Zhai J."/>
            <person name="Zhou L."/>
            <person name="Zuber A."/>
            <person name="Denarie J."/>
            <person name="Dixon R.A."/>
            <person name="May G.D."/>
            <person name="Schwartz D.C."/>
            <person name="Rogers J."/>
            <person name="Quetier F."/>
            <person name="Town C.D."/>
            <person name="Roe B.A."/>
        </authorList>
    </citation>
    <scope>NUCLEOTIDE SEQUENCE [LARGE SCALE GENOMIC DNA]</scope>
    <source>
        <strain evidence="2">A17</strain>
        <strain evidence="3 4">cv. Jemalong A17</strain>
    </source>
</reference>
<evidence type="ECO:0000256" key="1">
    <source>
        <dbReference type="SAM" id="MobiDB-lite"/>
    </source>
</evidence>
<protein>
    <submittedName>
        <fullName evidence="2 3">Uncharacterized protein</fullName>
    </submittedName>
</protein>
<dbReference type="EnsemblPlants" id="KEH18391">
    <property type="protein sequence ID" value="KEH18391"/>
    <property type="gene ID" value="MTR_8g017430"/>
</dbReference>
<proteinExistence type="predicted"/>
<feature type="region of interest" description="Disordered" evidence="1">
    <location>
        <begin position="1"/>
        <end position="20"/>
    </location>
</feature>
<feature type="compositionally biased region" description="Polar residues" evidence="1">
    <location>
        <begin position="1"/>
        <end position="13"/>
    </location>
</feature>
<name>A0A072TMJ1_MEDTR</name>